<sequence>MTETRGSDARSEGLTFPCRYPVKVMAESGARSEVLTVVRRHAGAAAPEEVRSRPSRNGRYEAITVTVAVETRAQLEALYVDLQRLDAVKMML</sequence>
<dbReference type="Proteomes" id="UP000484885">
    <property type="component" value="Unassembled WGS sequence"/>
</dbReference>
<accession>A0A845UV79</accession>
<dbReference type="InterPro" id="IPR027471">
    <property type="entry name" value="YbeD-like_sf"/>
</dbReference>
<dbReference type="Pfam" id="PF04359">
    <property type="entry name" value="DUF493"/>
    <property type="match status" value="1"/>
</dbReference>
<keyword evidence="3" id="KW-1185">Reference proteome</keyword>
<dbReference type="RefSeq" id="WP_164211128.1">
    <property type="nucleotide sequence ID" value="NZ_JAAGSC010000040.1"/>
</dbReference>
<dbReference type="PANTHER" id="PTHR38036:SF1">
    <property type="entry name" value="UPF0250 PROTEIN YBED"/>
    <property type="match status" value="1"/>
</dbReference>
<comment type="similarity">
    <text evidence="1">Belongs to the UPF0250 family.</text>
</comment>
<organism evidence="2 3">
    <name type="scientific">Wenzhouxiangella limi</name>
    <dbReference type="NCBI Taxonomy" id="2707351"/>
    <lineage>
        <taxon>Bacteria</taxon>
        <taxon>Pseudomonadati</taxon>
        <taxon>Pseudomonadota</taxon>
        <taxon>Gammaproteobacteria</taxon>
        <taxon>Chromatiales</taxon>
        <taxon>Wenzhouxiangellaceae</taxon>
        <taxon>Wenzhouxiangella</taxon>
    </lineage>
</organism>
<dbReference type="PANTHER" id="PTHR38036">
    <property type="entry name" value="UPF0250 PROTEIN YBED"/>
    <property type="match status" value="1"/>
</dbReference>
<proteinExistence type="inferred from homology"/>
<comment type="caution">
    <text evidence="2">The sequence shown here is derived from an EMBL/GenBank/DDBJ whole genome shotgun (WGS) entry which is preliminary data.</text>
</comment>
<dbReference type="Gene3D" id="3.30.70.260">
    <property type="match status" value="1"/>
</dbReference>
<dbReference type="EMBL" id="JAAGSC010000040">
    <property type="protein sequence ID" value="NDY95743.1"/>
    <property type="molecule type" value="Genomic_DNA"/>
</dbReference>
<name>A0A845UV79_9GAMM</name>
<dbReference type="AlphaFoldDB" id="A0A845UV79"/>
<evidence type="ECO:0000313" key="3">
    <source>
        <dbReference type="Proteomes" id="UP000484885"/>
    </source>
</evidence>
<reference evidence="2 3" key="1">
    <citation type="submission" date="2020-02" db="EMBL/GenBank/DDBJ databases">
        <authorList>
            <person name="Zhang X.-Y."/>
        </authorList>
    </citation>
    <scope>NUCLEOTIDE SEQUENCE [LARGE SCALE GENOMIC DNA]</scope>
    <source>
        <strain evidence="2 3">C33</strain>
    </source>
</reference>
<dbReference type="InterPro" id="IPR007454">
    <property type="entry name" value="UPF0250_YbeD-like"/>
</dbReference>
<dbReference type="SUPFAM" id="SSF117991">
    <property type="entry name" value="YbeD/HP0495-like"/>
    <property type="match status" value="1"/>
</dbReference>
<evidence type="ECO:0000256" key="1">
    <source>
        <dbReference type="ARBA" id="ARBA00008460"/>
    </source>
</evidence>
<gene>
    <name evidence="2" type="ORF">G3I74_08390</name>
</gene>
<evidence type="ECO:0000313" key="2">
    <source>
        <dbReference type="EMBL" id="NDY95743.1"/>
    </source>
</evidence>
<protein>
    <submittedName>
        <fullName evidence="2">DUF493 domain-containing protein</fullName>
    </submittedName>
</protein>
<dbReference type="GO" id="GO:0005829">
    <property type="term" value="C:cytosol"/>
    <property type="evidence" value="ECO:0007669"/>
    <property type="project" value="TreeGrafter"/>
</dbReference>